<comment type="subcellular location">
    <subcellularLocation>
        <location evidence="1">Secreted</location>
    </subcellularLocation>
</comment>
<accession>A0AAV4QE79</accession>
<proteinExistence type="predicted"/>
<evidence type="ECO:0000256" key="5">
    <source>
        <dbReference type="SAM" id="MobiDB-lite"/>
    </source>
</evidence>
<feature type="region of interest" description="Disordered" evidence="5">
    <location>
        <begin position="74"/>
        <end position="106"/>
    </location>
</feature>
<feature type="compositionally biased region" description="Low complexity" evidence="5">
    <location>
        <begin position="94"/>
        <end position="106"/>
    </location>
</feature>
<dbReference type="Proteomes" id="UP001054945">
    <property type="component" value="Unassembled WGS sequence"/>
</dbReference>
<sequence length="106" mass="11094">MLVVQGLNSSSGYWKTFRFSIKSITRASNFRQGKRSNPACAICRASCGDGRCIRPNLCFCPNRQVRPSCDGPGLPGLIPGGNDPNGIGPGNVVGPGTPQQPGSKCS</sequence>
<dbReference type="AlphaFoldDB" id="A0AAV4QE79"/>
<dbReference type="GO" id="GO:0005576">
    <property type="term" value="C:extracellular region"/>
    <property type="evidence" value="ECO:0007669"/>
    <property type="project" value="UniProtKB-SubCell"/>
</dbReference>
<evidence type="ECO:0000256" key="2">
    <source>
        <dbReference type="ARBA" id="ARBA00022525"/>
    </source>
</evidence>
<feature type="domain" description="Fibrillin first EGF" evidence="6">
    <location>
        <begin position="47"/>
        <end position="68"/>
    </location>
</feature>
<evidence type="ECO:0000313" key="7">
    <source>
        <dbReference type="EMBL" id="GIY07261.1"/>
    </source>
</evidence>
<reference evidence="7 8" key="1">
    <citation type="submission" date="2021-06" db="EMBL/GenBank/DDBJ databases">
        <title>Caerostris extrusa draft genome.</title>
        <authorList>
            <person name="Kono N."/>
            <person name="Arakawa K."/>
        </authorList>
    </citation>
    <scope>NUCLEOTIDE SEQUENCE [LARGE SCALE GENOMIC DNA]</scope>
</reference>
<name>A0AAV4QE79_CAEEX</name>
<dbReference type="EMBL" id="BPLR01006077">
    <property type="protein sequence ID" value="GIY07261.1"/>
    <property type="molecule type" value="Genomic_DNA"/>
</dbReference>
<evidence type="ECO:0000313" key="8">
    <source>
        <dbReference type="Proteomes" id="UP001054945"/>
    </source>
</evidence>
<keyword evidence="4" id="KW-1015">Disulfide bond</keyword>
<comment type="caution">
    <text evidence="7">The sequence shown here is derived from an EMBL/GenBank/DDBJ whole genome shotgun (WGS) entry which is preliminary data.</text>
</comment>
<keyword evidence="3" id="KW-0732">Signal</keyword>
<organism evidence="7 8">
    <name type="scientific">Caerostris extrusa</name>
    <name type="common">Bark spider</name>
    <name type="synonym">Caerostris bankana</name>
    <dbReference type="NCBI Taxonomy" id="172846"/>
    <lineage>
        <taxon>Eukaryota</taxon>
        <taxon>Metazoa</taxon>
        <taxon>Ecdysozoa</taxon>
        <taxon>Arthropoda</taxon>
        <taxon>Chelicerata</taxon>
        <taxon>Arachnida</taxon>
        <taxon>Araneae</taxon>
        <taxon>Araneomorphae</taxon>
        <taxon>Entelegynae</taxon>
        <taxon>Araneoidea</taxon>
        <taxon>Araneidae</taxon>
        <taxon>Caerostris</taxon>
    </lineage>
</organism>
<dbReference type="InterPro" id="IPR049388">
    <property type="entry name" value="FBN_EGF_N"/>
</dbReference>
<evidence type="ECO:0000256" key="3">
    <source>
        <dbReference type="ARBA" id="ARBA00022729"/>
    </source>
</evidence>
<evidence type="ECO:0000259" key="6">
    <source>
        <dbReference type="Pfam" id="PF21364"/>
    </source>
</evidence>
<evidence type="ECO:0000256" key="4">
    <source>
        <dbReference type="ARBA" id="ARBA00023157"/>
    </source>
</evidence>
<dbReference type="Pfam" id="PF21364">
    <property type="entry name" value="EGF_FBN_1st"/>
    <property type="match status" value="1"/>
</dbReference>
<evidence type="ECO:0000256" key="1">
    <source>
        <dbReference type="ARBA" id="ARBA00004613"/>
    </source>
</evidence>
<feature type="compositionally biased region" description="Low complexity" evidence="5">
    <location>
        <begin position="74"/>
        <end position="86"/>
    </location>
</feature>
<keyword evidence="2" id="KW-0964">Secreted</keyword>
<gene>
    <name evidence="7" type="ORF">CEXT_413831</name>
</gene>
<keyword evidence="8" id="KW-1185">Reference proteome</keyword>
<protein>
    <recommendedName>
        <fullName evidence="6">Fibrillin first EGF domain-containing protein</fullName>
    </recommendedName>
</protein>